<keyword evidence="1" id="KW-0328">Glycosyltransferase</keyword>
<sequence>MKTLIRLPNWLGDLMMSFPVARAIARKFPQTSFIGMSAYKDLLKVLNIDTNFIAIPPKNWHYFFHFFKYSGQFDQIVLFTNSQRSDIESFFISAQDRYGISWHNRPRWLLNHRFPIIHPEQDNNRHQTQLLADFTAHFALHDGISFETFFPQQTGNGIVLICGSENYPAKRWSVEHWRTLLDFLLLHTHENIIFCGTKNDIALIQEITAPFNAVRIQNLAGKTTLSEFAHILRQARLVVGNDTGGLHLANALAVPTIGLYGPTNPQRTAPIYQAPLIILQPPDCPPTGGKDMALLEAERVISAVKKLLMTK</sequence>
<dbReference type="PANTHER" id="PTHR30160">
    <property type="entry name" value="TETRAACYLDISACCHARIDE 4'-KINASE-RELATED"/>
    <property type="match status" value="1"/>
</dbReference>
<dbReference type="AlphaFoldDB" id="A5EY98"/>
<dbReference type="eggNOG" id="COG0859">
    <property type="taxonomic scope" value="Bacteria"/>
</dbReference>
<keyword evidence="2 3" id="KW-0808">Transferase</keyword>
<dbReference type="GO" id="GO:0005829">
    <property type="term" value="C:cytosol"/>
    <property type="evidence" value="ECO:0007669"/>
    <property type="project" value="TreeGrafter"/>
</dbReference>
<dbReference type="InterPro" id="IPR002201">
    <property type="entry name" value="Glyco_trans_9"/>
</dbReference>
<evidence type="ECO:0000256" key="2">
    <source>
        <dbReference type="ARBA" id="ARBA00022679"/>
    </source>
</evidence>
<dbReference type="OrthoDB" id="9781892at2"/>
<organism evidence="3 4">
    <name type="scientific">Dichelobacter nodosus (strain VCS1703A)</name>
    <dbReference type="NCBI Taxonomy" id="246195"/>
    <lineage>
        <taxon>Bacteria</taxon>
        <taxon>Pseudomonadati</taxon>
        <taxon>Pseudomonadota</taxon>
        <taxon>Gammaproteobacteria</taxon>
        <taxon>Cardiobacteriales</taxon>
        <taxon>Cardiobacteriaceae</taxon>
        <taxon>Dichelobacter</taxon>
    </lineage>
</organism>
<dbReference type="PANTHER" id="PTHR30160:SF1">
    <property type="entry name" value="LIPOPOLYSACCHARIDE 1,2-N-ACETYLGLUCOSAMINETRANSFERASE-RELATED"/>
    <property type="match status" value="1"/>
</dbReference>
<dbReference type="InterPro" id="IPR051199">
    <property type="entry name" value="LPS_LOS_Heptosyltrfase"/>
</dbReference>
<evidence type="ECO:0000256" key="1">
    <source>
        <dbReference type="ARBA" id="ARBA00022676"/>
    </source>
</evidence>
<proteinExistence type="predicted"/>
<protein>
    <submittedName>
        <fullName evidence="3">Heptosyltransferase family protein</fullName>
    </submittedName>
</protein>
<evidence type="ECO:0000313" key="3">
    <source>
        <dbReference type="EMBL" id="ABQ13240.1"/>
    </source>
</evidence>
<evidence type="ECO:0000313" key="4">
    <source>
        <dbReference type="Proteomes" id="UP000000248"/>
    </source>
</evidence>
<dbReference type="CAZy" id="GT9">
    <property type="family name" value="Glycosyltransferase Family 9"/>
</dbReference>
<dbReference type="GO" id="GO:0009244">
    <property type="term" value="P:lipopolysaccharide core region biosynthetic process"/>
    <property type="evidence" value="ECO:0007669"/>
    <property type="project" value="TreeGrafter"/>
</dbReference>
<dbReference type="GO" id="GO:0008713">
    <property type="term" value="F:ADP-heptose-lipopolysaccharide heptosyltransferase activity"/>
    <property type="evidence" value="ECO:0007669"/>
    <property type="project" value="TreeGrafter"/>
</dbReference>
<dbReference type="STRING" id="246195.DNO_0888"/>
<dbReference type="Pfam" id="PF01075">
    <property type="entry name" value="Glyco_transf_9"/>
    <property type="match status" value="1"/>
</dbReference>
<keyword evidence="4" id="KW-1185">Reference proteome</keyword>
<dbReference type="CDD" id="cd03789">
    <property type="entry name" value="GT9_LPS_heptosyltransferase"/>
    <property type="match status" value="1"/>
</dbReference>
<gene>
    <name evidence="3" type="ordered locus">DNO_0888</name>
</gene>
<dbReference type="HOGENOM" id="CLU_038371_7_0_6"/>
<dbReference type="Gene3D" id="3.40.50.2000">
    <property type="entry name" value="Glycogen Phosphorylase B"/>
    <property type="match status" value="2"/>
</dbReference>
<accession>A5EY98</accession>
<dbReference type="KEGG" id="dno:DNO_0888"/>
<dbReference type="RefSeq" id="WP_012031204.1">
    <property type="nucleotide sequence ID" value="NC_009446.1"/>
</dbReference>
<dbReference type="Proteomes" id="UP000000248">
    <property type="component" value="Chromosome"/>
</dbReference>
<dbReference type="SUPFAM" id="SSF53756">
    <property type="entry name" value="UDP-Glycosyltransferase/glycogen phosphorylase"/>
    <property type="match status" value="1"/>
</dbReference>
<name>A5EY98_DICNV</name>
<dbReference type="EMBL" id="CP000513">
    <property type="protein sequence ID" value="ABQ13240.1"/>
    <property type="molecule type" value="Genomic_DNA"/>
</dbReference>
<reference evidence="3 4" key="1">
    <citation type="journal article" date="2007" name="Nat. Biotechnol.">
        <title>Genome sequence and identification of candidate vaccine antigens from the animal pathogen Dichelobacter nodosus.</title>
        <authorList>
            <person name="Myers G.S."/>
            <person name="Parker D."/>
            <person name="Al-Hasani K."/>
            <person name="Kennan R.M."/>
            <person name="Seemann T."/>
            <person name="Ren Q."/>
            <person name="Badger J.H."/>
            <person name="Selengut J.D."/>
            <person name="Deboy R.T."/>
            <person name="Tettelin H."/>
            <person name="Boyce J.D."/>
            <person name="McCarl V.P."/>
            <person name="Han X."/>
            <person name="Nelson W.C."/>
            <person name="Madupu R."/>
            <person name="Mohamoud Y."/>
            <person name="Holley T."/>
            <person name="Fedorova N."/>
            <person name="Khouri H."/>
            <person name="Bottomley S.P."/>
            <person name="Whittington R.J."/>
            <person name="Adler B."/>
            <person name="Songer J.G."/>
            <person name="Rood J.I."/>
            <person name="Paulsen I.T."/>
        </authorList>
    </citation>
    <scope>NUCLEOTIDE SEQUENCE [LARGE SCALE GENOMIC DNA]</scope>
    <source>
        <strain evidence="3 4">VCS1703A</strain>
    </source>
</reference>